<comment type="caution">
    <text evidence="1">The sequence shown here is derived from an EMBL/GenBank/DDBJ whole genome shotgun (WGS) entry which is preliminary data.</text>
</comment>
<accession>A0A0E9N4W2</accession>
<protein>
    <submittedName>
        <fullName evidence="1">Uncharacterized protein</fullName>
    </submittedName>
</protein>
<evidence type="ECO:0000313" key="1">
    <source>
        <dbReference type="EMBL" id="GAO44726.1"/>
    </source>
</evidence>
<dbReference type="Pfam" id="PF19452">
    <property type="entry name" value="DUF5990"/>
    <property type="match status" value="1"/>
</dbReference>
<dbReference type="InterPro" id="IPR046032">
    <property type="entry name" value="DUF5990"/>
</dbReference>
<dbReference type="RefSeq" id="WP_217998237.1">
    <property type="nucleotide sequence ID" value="NZ_BBWV01000003.1"/>
</dbReference>
<gene>
    <name evidence="1" type="ORF">FPE01S_03_07650</name>
</gene>
<name>A0A0E9N4W2_9BACT</name>
<dbReference type="AlphaFoldDB" id="A0A0E9N4W2"/>
<sequence length="168" mass="18303">MDKEVFKKHFIELNIHYIGIPAMESKITLQVILIKPTRGVVFGVQSGSGNDYETVQKQIPASGDLSFTFTVTVKGDPIKDTLPDFSGSYVQGTRGGRFVYIDIGTYAGQSGSPWARRLKIPLTGITWNDIDALSGNAMLQAKVPGTDKDGGPNCATLKPFDGWHLRQA</sequence>
<dbReference type="Proteomes" id="UP000033121">
    <property type="component" value="Unassembled WGS sequence"/>
</dbReference>
<dbReference type="STRING" id="1220578.FPE01S_03_07650"/>
<organism evidence="1 2">
    <name type="scientific">Flavihumibacter petaseus NBRC 106054</name>
    <dbReference type="NCBI Taxonomy" id="1220578"/>
    <lineage>
        <taxon>Bacteria</taxon>
        <taxon>Pseudomonadati</taxon>
        <taxon>Bacteroidota</taxon>
        <taxon>Chitinophagia</taxon>
        <taxon>Chitinophagales</taxon>
        <taxon>Chitinophagaceae</taxon>
        <taxon>Flavihumibacter</taxon>
    </lineage>
</organism>
<keyword evidence="2" id="KW-1185">Reference proteome</keyword>
<evidence type="ECO:0000313" key="2">
    <source>
        <dbReference type="Proteomes" id="UP000033121"/>
    </source>
</evidence>
<reference evidence="1 2" key="1">
    <citation type="submission" date="2015-04" db="EMBL/GenBank/DDBJ databases">
        <title>Whole genome shotgun sequence of Flavihumibacter petaseus NBRC 106054.</title>
        <authorList>
            <person name="Miyazawa S."/>
            <person name="Hosoyama A."/>
            <person name="Hashimoto M."/>
            <person name="Noguchi M."/>
            <person name="Tsuchikane K."/>
            <person name="Ohji S."/>
            <person name="Yamazoe A."/>
            <person name="Ichikawa N."/>
            <person name="Kimura A."/>
            <person name="Fujita N."/>
        </authorList>
    </citation>
    <scope>NUCLEOTIDE SEQUENCE [LARGE SCALE GENOMIC DNA]</scope>
    <source>
        <strain evidence="1 2">NBRC 106054</strain>
    </source>
</reference>
<dbReference type="EMBL" id="BBWV01000003">
    <property type="protein sequence ID" value="GAO44726.1"/>
    <property type="molecule type" value="Genomic_DNA"/>
</dbReference>
<proteinExistence type="predicted"/>